<dbReference type="InterPro" id="IPR017455">
    <property type="entry name" value="Znf_FYVE-rel"/>
</dbReference>
<evidence type="ECO:0000256" key="5">
    <source>
        <dbReference type="SAM" id="MobiDB-lite"/>
    </source>
</evidence>
<evidence type="ECO:0000256" key="2">
    <source>
        <dbReference type="ARBA" id="ARBA00022771"/>
    </source>
</evidence>
<dbReference type="SUPFAM" id="SSF57903">
    <property type="entry name" value="FYVE/PHD zinc finger"/>
    <property type="match status" value="1"/>
</dbReference>
<evidence type="ECO:0000256" key="1">
    <source>
        <dbReference type="ARBA" id="ARBA00022723"/>
    </source>
</evidence>
<feature type="compositionally biased region" description="Polar residues" evidence="5">
    <location>
        <begin position="284"/>
        <end position="297"/>
    </location>
</feature>
<dbReference type="OrthoDB" id="660555at2759"/>
<evidence type="ECO:0000256" key="4">
    <source>
        <dbReference type="PROSITE-ProRule" id="PRU00091"/>
    </source>
</evidence>
<dbReference type="PROSITE" id="PS50178">
    <property type="entry name" value="ZF_FYVE"/>
    <property type="match status" value="1"/>
</dbReference>
<organism evidence="7 8">
    <name type="scientific">Cryptococcus neoformans Tu259-1</name>
    <dbReference type="NCBI Taxonomy" id="1230072"/>
    <lineage>
        <taxon>Eukaryota</taxon>
        <taxon>Fungi</taxon>
        <taxon>Dikarya</taxon>
        <taxon>Basidiomycota</taxon>
        <taxon>Agaricomycotina</taxon>
        <taxon>Tremellomycetes</taxon>
        <taxon>Tremellales</taxon>
        <taxon>Cryptococcaceae</taxon>
        <taxon>Cryptococcus</taxon>
        <taxon>Cryptococcus neoformans species complex</taxon>
    </lineage>
</organism>
<reference evidence="7 8" key="1">
    <citation type="submission" date="2017-06" db="EMBL/GenBank/DDBJ databases">
        <title>Global population genomics of the pathogenic fungus Cryptococcus neoformans var. grubii.</title>
        <authorList>
            <person name="Cuomo C."/>
            <person name="Litvintseva A."/>
            <person name="Chen Y."/>
            <person name="Young S."/>
            <person name="Zeng Q."/>
            <person name="Chapman S."/>
            <person name="Gujja S."/>
            <person name="Saif S."/>
            <person name="Birren B."/>
        </authorList>
    </citation>
    <scope>NUCLEOTIDE SEQUENCE [LARGE SCALE GENOMIC DNA]</scope>
    <source>
        <strain evidence="7 8">Tu259-1</strain>
    </source>
</reference>
<proteinExistence type="predicted"/>
<dbReference type="PANTHER" id="PTHR23164:SF30">
    <property type="entry name" value="EARLY ENDOSOME ANTIGEN 1"/>
    <property type="match status" value="1"/>
</dbReference>
<dbReference type="Pfam" id="PF01363">
    <property type="entry name" value="FYVE"/>
    <property type="match status" value="1"/>
</dbReference>
<comment type="caution">
    <text evidence="7">The sequence shown here is derived from an EMBL/GenBank/DDBJ whole genome shotgun (WGS) entry which is preliminary data.</text>
</comment>
<sequence>MRPLALRIIGGVVISGGAWDCYVRILTSPCHCTPIAHIPFPFSIAILSPSASHSSHDQMSHSSNSSLLQQHRPESLPPQLPDRTVAISQAQALWLETHERTQQLLCKSRSRDLLVPANNDSTPSPQSSFSQLSSFSQPVASSSTGLKYLSMEPTSKEFVDHAIADVHSPLSDSSENIQSCVSLLANAQVTAIGEAMSKERWQPDASSALCTFPLCTANFAQSSYFFLRHRRHHCRLCGQLFCGAHSAQRAPLIHSTPSGRAIVHARVCDMCLPRPESSDAPYPTLSQPRKISSTESEPFSSDASILVTPSDDDVAMLSANAGSNILRASTMAEHAFVADVSEQLAPIEDWMDRSGVLSLYPLAVKPSHSRSKRSSSPAPSVAPLFAPSLKYRRAAKEKELARQTLRQRRLGKDDFWLPENWGYKREDFDPTCRDDESEKTVGGVVEDGPIRFRARVVTPLATPLRV</sequence>
<dbReference type="InterPro" id="IPR013083">
    <property type="entry name" value="Znf_RING/FYVE/PHD"/>
</dbReference>
<accession>A0A854QNT2</accession>
<dbReference type="Proteomes" id="UP000199727">
    <property type="component" value="Unassembled WGS sequence"/>
</dbReference>
<keyword evidence="2 4" id="KW-0863">Zinc-finger</keyword>
<dbReference type="AlphaFoldDB" id="A0A854QNT2"/>
<gene>
    <name evidence="7" type="ORF">C361_02176</name>
</gene>
<dbReference type="InterPro" id="IPR011011">
    <property type="entry name" value="Znf_FYVE_PHD"/>
</dbReference>
<feature type="region of interest" description="Disordered" evidence="5">
    <location>
        <begin position="278"/>
        <end position="297"/>
    </location>
</feature>
<keyword evidence="1" id="KW-0479">Metal-binding</keyword>
<dbReference type="PANTHER" id="PTHR23164">
    <property type="entry name" value="EARLY ENDOSOME ANTIGEN 1"/>
    <property type="match status" value="1"/>
</dbReference>
<feature type="compositionally biased region" description="Low complexity" evidence="5">
    <location>
        <begin position="60"/>
        <end position="70"/>
    </location>
</feature>
<evidence type="ECO:0000256" key="3">
    <source>
        <dbReference type="ARBA" id="ARBA00022833"/>
    </source>
</evidence>
<evidence type="ECO:0000313" key="7">
    <source>
        <dbReference type="EMBL" id="OXG25173.1"/>
    </source>
</evidence>
<dbReference type="GO" id="GO:0008270">
    <property type="term" value="F:zinc ion binding"/>
    <property type="evidence" value="ECO:0007669"/>
    <property type="project" value="UniProtKB-KW"/>
</dbReference>
<evidence type="ECO:0000313" key="8">
    <source>
        <dbReference type="Proteomes" id="UP000199727"/>
    </source>
</evidence>
<evidence type="ECO:0000259" key="6">
    <source>
        <dbReference type="PROSITE" id="PS50178"/>
    </source>
</evidence>
<protein>
    <recommendedName>
        <fullName evidence="6">FYVE-type domain-containing protein</fullName>
    </recommendedName>
</protein>
<dbReference type="Gene3D" id="3.30.40.10">
    <property type="entry name" value="Zinc/RING finger domain, C3HC4 (zinc finger)"/>
    <property type="match status" value="1"/>
</dbReference>
<keyword evidence="3" id="KW-0862">Zinc</keyword>
<dbReference type="SMART" id="SM00064">
    <property type="entry name" value="FYVE"/>
    <property type="match status" value="1"/>
</dbReference>
<dbReference type="EMBL" id="AMKT01000028">
    <property type="protein sequence ID" value="OXG25173.1"/>
    <property type="molecule type" value="Genomic_DNA"/>
</dbReference>
<dbReference type="InterPro" id="IPR000306">
    <property type="entry name" value="Znf_FYVE"/>
</dbReference>
<feature type="domain" description="FYVE-type" evidence="6">
    <location>
        <begin position="215"/>
        <end position="276"/>
    </location>
</feature>
<name>A0A854QNT2_CRYNE</name>
<feature type="region of interest" description="Disordered" evidence="5">
    <location>
        <begin position="53"/>
        <end position="81"/>
    </location>
</feature>